<feature type="transmembrane region" description="Helical" evidence="6">
    <location>
        <begin position="12"/>
        <end position="29"/>
    </location>
</feature>
<evidence type="ECO:0000256" key="6">
    <source>
        <dbReference type="SAM" id="Phobius"/>
    </source>
</evidence>
<dbReference type="STRING" id="768679.TTX_1352"/>
<evidence type="ECO:0000313" key="8">
    <source>
        <dbReference type="Proteomes" id="UP000002654"/>
    </source>
</evidence>
<dbReference type="KEGG" id="ttn:TTX_1352"/>
<keyword evidence="5 6" id="KW-0472">Membrane</keyword>
<name>G4RK94_THETK</name>
<gene>
    <name evidence="7" type="ordered locus">TTX_1352</name>
</gene>
<dbReference type="eggNOG" id="arCOG02209">
    <property type="taxonomic scope" value="Archaea"/>
</dbReference>
<evidence type="ECO:0000313" key="7">
    <source>
        <dbReference type="EMBL" id="CCC81989.1"/>
    </source>
</evidence>
<accession>G4RK94</accession>
<evidence type="ECO:0000256" key="5">
    <source>
        <dbReference type="ARBA" id="ARBA00023136"/>
    </source>
</evidence>
<keyword evidence="8" id="KW-1185">Reference proteome</keyword>
<dbReference type="Proteomes" id="UP000002654">
    <property type="component" value="Chromosome"/>
</dbReference>
<protein>
    <submittedName>
        <fullName evidence="7">Conserved membrane protein, Mvin family</fullName>
    </submittedName>
</protein>
<keyword evidence="4 6" id="KW-1133">Transmembrane helix</keyword>
<dbReference type="PaxDb" id="768679-TTX_1352"/>
<evidence type="ECO:0000256" key="2">
    <source>
        <dbReference type="ARBA" id="ARBA00022475"/>
    </source>
</evidence>
<keyword evidence="3 6" id="KW-0812">Transmembrane</keyword>
<dbReference type="HOGENOM" id="CLU_1232824_0_0_2"/>
<sequence length="224" mass="22979">MWCGCGLREFVRLSSIVVLPAAVLTILLSKHMVRVVYGEGYALAPLYLSLATLGALGVGVGGYALGSLFAGLGMTREALRSWLVSTAVSLPLTLALVPALGVLGAMMAGLVGGYASIAYLLARAERAVGVSIGVPRVARVYAASLVSAFPTLAATAVMAHDALALAVGAAVYVVAYAVALPLLKAIDGKDVEVLTEVLRQVGPAAKPLVALLAVERRVVNLLSR</sequence>
<evidence type="ECO:0000256" key="4">
    <source>
        <dbReference type="ARBA" id="ARBA00022989"/>
    </source>
</evidence>
<keyword evidence="2" id="KW-1003">Cell membrane</keyword>
<dbReference type="PANTHER" id="PTHR30250">
    <property type="entry name" value="PST FAMILY PREDICTED COLANIC ACID TRANSPORTER"/>
    <property type="match status" value="1"/>
</dbReference>
<dbReference type="EMBL" id="FN869859">
    <property type="protein sequence ID" value="CCC81989.1"/>
    <property type="molecule type" value="Genomic_DNA"/>
</dbReference>
<dbReference type="PATRIC" id="fig|768679.9.peg.1372"/>
<reference evidence="7 8" key="1">
    <citation type="journal article" date="2011" name="PLoS ONE">
        <title>The complete genome sequence of Thermoproteus tenax: a physiologically versatile member of the Crenarchaeota.</title>
        <authorList>
            <person name="Siebers B."/>
            <person name="Zaparty M."/>
            <person name="Raddatz G."/>
            <person name="Tjaden B."/>
            <person name="Albers S.V."/>
            <person name="Bell S.D."/>
            <person name="Blombach F."/>
            <person name="Kletzin A."/>
            <person name="Kyrpides N."/>
            <person name="Lanz C."/>
            <person name="Plagens A."/>
            <person name="Rampp M."/>
            <person name="Rosinus A."/>
            <person name="von Jan M."/>
            <person name="Makarova K.S."/>
            <person name="Klenk H.P."/>
            <person name="Schuster S.C."/>
            <person name="Hensel R."/>
        </authorList>
    </citation>
    <scope>NUCLEOTIDE SEQUENCE [LARGE SCALE GENOMIC DNA]</scope>
    <source>
        <strain evidence="8">ATCC 35583 / DSM 2078 / JCM 9277 / NBRC 100435 / Kra 1</strain>
    </source>
</reference>
<dbReference type="InterPro" id="IPR050833">
    <property type="entry name" value="Poly_Biosynth_Transport"/>
</dbReference>
<evidence type="ECO:0000256" key="1">
    <source>
        <dbReference type="ARBA" id="ARBA00004651"/>
    </source>
</evidence>
<feature type="transmembrane region" description="Helical" evidence="6">
    <location>
        <begin position="41"/>
        <end position="72"/>
    </location>
</feature>
<dbReference type="AlphaFoldDB" id="G4RK94"/>
<proteinExistence type="predicted"/>
<feature type="transmembrane region" description="Helical" evidence="6">
    <location>
        <begin position="140"/>
        <end position="157"/>
    </location>
</feature>
<feature type="transmembrane region" description="Helical" evidence="6">
    <location>
        <begin position="163"/>
        <end position="183"/>
    </location>
</feature>
<dbReference type="GO" id="GO:0005886">
    <property type="term" value="C:plasma membrane"/>
    <property type="evidence" value="ECO:0007669"/>
    <property type="project" value="UniProtKB-SubCell"/>
</dbReference>
<comment type="subcellular location">
    <subcellularLocation>
        <location evidence="1">Cell membrane</location>
        <topology evidence="1">Multi-pass membrane protein</topology>
    </subcellularLocation>
</comment>
<evidence type="ECO:0000256" key="3">
    <source>
        <dbReference type="ARBA" id="ARBA00022692"/>
    </source>
</evidence>
<feature type="transmembrane region" description="Helical" evidence="6">
    <location>
        <begin position="92"/>
        <end position="120"/>
    </location>
</feature>
<dbReference type="PANTHER" id="PTHR30250:SF28">
    <property type="entry name" value="POLYSACCHARIDE BIOSYNTHESIS PROTEIN"/>
    <property type="match status" value="1"/>
</dbReference>
<organism evidence="7 8">
    <name type="scientific">Thermoproteus tenax (strain ATCC 35583 / DSM 2078 / JCM 9277 / NBRC 100435 / Kra 1)</name>
    <dbReference type="NCBI Taxonomy" id="768679"/>
    <lineage>
        <taxon>Archaea</taxon>
        <taxon>Thermoproteota</taxon>
        <taxon>Thermoprotei</taxon>
        <taxon>Thermoproteales</taxon>
        <taxon>Thermoproteaceae</taxon>
        <taxon>Thermoproteus</taxon>
    </lineage>
</organism>